<protein>
    <submittedName>
        <fullName evidence="2">Putative non-LTR retroelement reverse transcriptase</fullName>
    </submittedName>
</protein>
<dbReference type="ExpressionAtlas" id="Q9SLE9">
    <property type="expression patterns" value="baseline and differential"/>
</dbReference>
<dbReference type="InterPro" id="IPR026960">
    <property type="entry name" value="RVT-Znf"/>
</dbReference>
<dbReference type="InterPro" id="IPR000477">
    <property type="entry name" value="RT_dom"/>
</dbReference>
<gene>
    <name evidence="2" type="ordered locus">At2g16680</name>
</gene>
<dbReference type="CDD" id="cd01650">
    <property type="entry name" value="RT_nLTR_like"/>
    <property type="match status" value="1"/>
</dbReference>
<dbReference type="InterPro" id="IPR036691">
    <property type="entry name" value="Endo/exonu/phosph_ase_sf"/>
</dbReference>
<reference key="1">
    <citation type="journal article" date="1999" name="Nature">
        <title>Sequence and analysis of chromosome 2 of the plant Arabidopsis thaliana.</title>
        <authorList>
            <person name="Lin X."/>
            <person name="Kaul S."/>
            <person name="Rounsley S."/>
            <person name="Shea T.P."/>
            <person name="Benito M.I."/>
            <person name="Town C.D."/>
            <person name="Fujii C.Y."/>
            <person name="Mason T."/>
            <person name="Bowman C.L."/>
            <person name="Barnstead M."/>
            <person name="Feldblyum T.V."/>
            <person name="Buell C.R."/>
            <person name="Ketchum K.A."/>
            <person name="Lee J."/>
            <person name="Ronning C.M."/>
            <person name="Koo H.L."/>
            <person name="Moffat K.S."/>
            <person name="Cronin L.A."/>
            <person name="Shen M."/>
            <person name="Pai G."/>
            <person name="Van Aken S."/>
            <person name="Umayam L."/>
            <person name="Tallon L.J."/>
            <person name="Gill J.E."/>
            <person name="Adams M.D."/>
            <person name="Carrera A.J."/>
            <person name="Creasy T.H."/>
            <person name="Goodman H.M."/>
            <person name="Somerville C.R."/>
            <person name="Copenhaver G.P."/>
            <person name="Preuss D."/>
            <person name="Nierman W.C."/>
            <person name="White O."/>
            <person name="Eisen J.A."/>
            <person name="Salzberg S.L."/>
            <person name="Fraser C.M."/>
            <person name="Venter J.C."/>
        </authorList>
    </citation>
    <scope>NUCLEOTIDE SEQUENCE [LARGE SCALE GENOMIC DNA]</scope>
    <source>
        <strain>cv. Columbia</strain>
    </source>
</reference>
<evidence type="ECO:0000313" key="2">
    <source>
        <dbReference type="EMBL" id="AAD24601.1"/>
    </source>
</evidence>
<reference evidence="2" key="2">
    <citation type="submission" date="2000-03" db="EMBL/GenBank/DDBJ databases">
        <authorList>
            <person name="Lin X."/>
            <person name="Kaul S."/>
            <person name="Shea T.P."/>
            <person name="Fujii C.Y."/>
            <person name="Shen M."/>
            <person name="VanAken S.E."/>
            <person name="Barnstead M.E."/>
            <person name="Mason T.M."/>
            <person name="Bowman C.L."/>
            <person name="Ronning C.M."/>
            <person name="Benito M.-I."/>
            <person name="Carrera A.J."/>
            <person name="Creasy T.H."/>
            <person name="Buell C.R."/>
            <person name="Town C.D."/>
            <person name="Nierman W.C."/>
            <person name="Fraser C.M."/>
            <person name="Venter J.C."/>
        </authorList>
    </citation>
    <scope>NUCLEOTIDE SEQUENCE</scope>
</reference>
<dbReference type="PANTHER" id="PTHR33116:SF86">
    <property type="entry name" value="REVERSE TRANSCRIPTASE DOMAIN-CONTAINING PROTEIN"/>
    <property type="match status" value="1"/>
</dbReference>
<proteinExistence type="predicted"/>
<dbReference type="InterPro" id="IPR043502">
    <property type="entry name" value="DNA/RNA_pol_sf"/>
</dbReference>
<keyword evidence="2" id="KW-0695">RNA-directed DNA polymerase</keyword>
<sequence>MNSDQFLLKVFRWLGYDYFHTIEPVGKSGGLAIFWKNHLEIDFLFEDKNLLDLKVSQGKKSWFVSCVYGNPVLHLRYLLLDKLSSIGVQRNSAWCMIGDFNDILSNDGKLGGPSRLISSFQPFKNMLLNCDMHQMGSSGNSFTWGGTRNDQWIQCKLDRCFGNSEWFTMFSNSHQWFLEKLGSHHRPVLVNFVNDQEVFRGQFCYDKRFAEDPQCAASTLSSWIGNGISDVSSSMLRMVKCRKAISGWKKNSDFNAQNRILRLRSELDEEKSKQYPCWSRISVIQTQLGVAFREEESFWRLKSKDKWLFGGDRNSKFFQAMVKANRTKNSLRFLVDENGNEHTLNREKGNIASVYFENLFMSSYPANSQSALDGFKTRVSEEMNQELTQAVTELEIHSAVFSINVESAPEKLECCQGSDYIEILGFFETGVLPQEWNHTHLYLIPKFTNPQRMSDIRPISLCSVLYKIISKILSFKLKKHLPSIVSPSQSAFFAERLISDNILIAHEIVHSLRTNDKISKEFMVFKTDMSKAYDRVEWSFLQEILVALGFNDKWISWIMGCVTSVTYSVLINGQHFGHITPERGIRQGDPISPFLFVLCTEALIHILQQAENSKKVSGIQFNGSGPSVNHLLFVDDTQLVCRATKSDCEQMMLCLSQYGHISGQLINVEKSSITFGVKVDEDTKRWIKNRSGIHLEGGTGKYLGLPENLSGSKQDLFGYIKEKLQSHLSGWYDKTLSQGGKEILLKSIALALPVYIMTCFRLPKGLCTKLTSVMMDFWWNSMEFSNKIHWIGGKKLTLPKSLGGFGFKDLQCFNQALLAKQAWRLFSDSKSIVSQIFKSRYFMNTDFLNARQGTRPSYTWRSILYGRELLNGGLKRLIGNGEQTNVWIDKWLFDGHSRRPMNLHSLMNIHMKVSHLIDPLTRNWNLKKLTELFHEKDVQLIMHQRPLISSEDSYCWAGTNNGLYTVKSGYERSSRETFKNLFKEADVYPSVNPLFDKVWSLETVPKIKVFMWKALKGALAVEDRLRSRGIRTADGCLFCKEEIETINHLLFQCPFARQVWALSLIQAPATGFGTSIFSNINHVIQNSQNFGIPRHMRTVSPWLLWEIWKNRNKTLFQGTGLTSSEIVAKAYEECNLWINAQEKSSGGVSPSEHKWNPPPAGELKCNIGVAWSRQKQLAGVSWVLRDSMGQVLLHSRRSYSQVYSLFDAKIKSWDWALESMDHFHFDKVTFAATSHDIIKALHKPNEWPMLIGHIAEFLSFTKDISDWFMMMESTQCNNGAAEIAKSVITGMRWQSYVACSFPHWLRSLFEEERIHQQNV</sequence>
<dbReference type="Pfam" id="PF00078">
    <property type="entry name" value="RVT_1"/>
    <property type="match status" value="1"/>
</dbReference>
<dbReference type="PANTHER" id="PTHR33116">
    <property type="entry name" value="REVERSE TRANSCRIPTASE ZINC-BINDING DOMAIN-CONTAINING PROTEIN-RELATED-RELATED"/>
    <property type="match status" value="1"/>
</dbReference>
<dbReference type="InterPro" id="IPR005135">
    <property type="entry name" value="Endo/exonuclease/phosphatase"/>
</dbReference>
<dbReference type="SUPFAM" id="SSF56672">
    <property type="entry name" value="DNA/RNA polymerases"/>
    <property type="match status" value="1"/>
</dbReference>
<accession>Q9SLE9</accession>
<keyword evidence="2" id="KW-0808">Transferase</keyword>
<evidence type="ECO:0000259" key="1">
    <source>
        <dbReference type="PROSITE" id="PS50878"/>
    </source>
</evidence>
<organism evidence="2">
    <name type="scientific">Arabidopsis thaliana</name>
    <name type="common">Mouse-ear cress</name>
    <dbReference type="NCBI Taxonomy" id="3702"/>
    <lineage>
        <taxon>Eukaryota</taxon>
        <taxon>Viridiplantae</taxon>
        <taxon>Streptophyta</taxon>
        <taxon>Embryophyta</taxon>
        <taxon>Tracheophyta</taxon>
        <taxon>Spermatophyta</taxon>
        <taxon>Magnoliopsida</taxon>
        <taxon>eudicotyledons</taxon>
        <taxon>Gunneridae</taxon>
        <taxon>Pentapetalae</taxon>
        <taxon>rosids</taxon>
        <taxon>malvids</taxon>
        <taxon>Brassicales</taxon>
        <taxon>Brassicaceae</taxon>
        <taxon>Camelineae</taxon>
        <taxon>Arabidopsis</taxon>
    </lineage>
</organism>
<dbReference type="PROSITE" id="PS50878">
    <property type="entry name" value="RT_POL"/>
    <property type="match status" value="1"/>
</dbReference>
<dbReference type="PIR" id="H84542">
    <property type="entry name" value="H84542"/>
</dbReference>
<dbReference type="Pfam" id="PF03372">
    <property type="entry name" value="Exo_endo_phos"/>
    <property type="match status" value="1"/>
</dbReference>
<dbReference type="SUPFAM" id="SSF56219">
    <property type="entry name" value="DNase I-like"/>
    <property type="match status" value="1"/>
</dbReference>
<keyword evidence="2" id="KW-0548">Nucleotidyltransferase</keyword>
<name>Q9SLE9_ARATH</name>
<dbReference type="Gene3D" id="3.60.10.10">
    <property type="entry name" value="Endonuclease/exonuclease/phosphatase"/>
    <property type="match status" value="1"/>
</dbReference>
<feature type="domain" description="Reverse transcriptase" evidence="1">
    <location>
        <begin position="425"/>
        <end position="691"/>
    </location>
</feature>
<dbReference type="Pfam" id="PF13966">
    <property type="entry name" value="zf-RVT"/>
    <property type="match status" value="1"/>
</dbReference>
<reference evidence="2" key="3">
    <citation type="submission" date="2002-02" db="EMBL/GenBank/DDBJ databases">
        <authorList>
            <person name="Town C.D."/>
            <person name="Kaul S."/>
        </authorList>
    </citation>
    <scope>NUCLEOTIDE SEQUENCE</scope>
</reference>
<dbReference type="EMBL" id="AC005825">
    <property type="protein sequence ID" value="AAD24601.1"/>
    <property type="molecule type" value="Genomic_DNA"/>
</dbReference>
<dbReference type="GO" id="GO:0003964">
    <property type="term" value="F:RNA-directed DNA polymerase activity"/>
    <property type="evidence" value="ECO:0007669"/>
    <property type="project" value="UniProtKB-KW"/>
</dbReference>